<keyword evidence="11" id="KW-0793">Thylakoid</keyword>
<evidence type="ECO:0000256" key="14">
    <source>
        <dbReference type="SAM" id="MobiDB-lite"/>
    </source>
</evidence>
<feature type="compositionally biased region" description="Polar residues" evidence="14">
    <location>
        <begin position="157"/>
        <end position="169"/>
    </location>
</feature>
<evidence type="ECO:0000256" key="3">
    <source>
        <dbReference type="ARBA" id="ARBA00022448"/>
    </source>
</evidence>
<evidence type="ECO:0000256" key="5">
    <source>
        <dbReference type="ARBA" id="ARBA00022640"/>
    </source>
</evidence>
<organism evidence="15 16">
    <name type="scientific">Cymbomonas tetramitiformis</name>
    <dbReference type="NCBI Taxonomy" id="36881"/>
    <lineage>
        <taxon>Eukaryota</taxon>
        <taxon>Viridiplantae</taxon>
        <taxon>Chlorophyta</taxon>
        <taxon>Pyramimonadophyceae</taxon>
        <taxon>Pyramimonadales</taxon>
        <taxon>Pyramimonadaceae</taxon>
        <taxon>Cymbomonas</taxon>
    </lineage>
</organism>
<dbReference type="PANTHER" id="PTHR33162:SF3">
    <property type="entry name" value="SEC-INDEPENDENT PROTEIN TRANSLOCASE PROTEIN TATB, CHLOROPLASTIC"/>
    <property type="match status" value="1"/>
</dbReference>
<reference evidence="15 16" key="1">
    <citation type="journal article" date="2015" name="Genome Biol. Evol.">
        <title>Comparative Genomics of a Bacterivorous Green Alga Reveals Evolutionary Causalities and Consequences of Phago-Mixotrophic Mode of Nutrition.</title>
        <authorList>
            <person name="Burns J.A."/>
            <person name="Paasch A."/>
            <person name="Narechania A."/>
            <person name="Kim E."/>
        </authorList>
    </citation>
    <scope>NUCLEOTIDE SEQUENCE [LARGE SCALE GENOMIC DNA]</scope>
    <source>
        <strain evidence="15 16">PLY_AMNH</strain>
    </source>
</reference>
<dbReference type="FunFam" id="1.20.5.3310:FF:000003">
    <property type="entry name" value="Sec-independent protein translocase protein TATB, chloroplastic"/>
    <property type="match status" value="1"/>
</dbReference>
<evidence type="ECO:0000256" key="2">
    <source>
        <dbReference type="ARBA" id="ARBA00004334"/>
    </source>
</evidence>
<dbReference type="Proteomes" id="UP001190700">
    <property type="component" value="Unassembled WGS sequence"/>
</dbReference>
<comment type="function">
    <text evidence="13">Part of the twin-arginine translocation (Tat) system that transports large folded proteins containing a characteristic twin-arginine motif in their signal peptide across the thylakoid membrane. Involved in delta pH-dependent protein transport required for chloroplast development, especially thylakoid membrane formation. TATC and TATB mediate precursor recognition, whereas TATA facilitates translocation.</text>
</comment>
<feature type="compositionally biased region" description="Low complexity" evidence="14">
    <location>
        <begin position="183"/>
        <end position="209"/>
    </location>
</feature>
<evidence type="ECO:0000313" key="15">
    <source>
        <dbReference type="EMBL" id="KAK3258886.1"/>
    </source>
</evidence>
<gene>
    <name evidence="15" type="ORF">CYMTET_32089</name>
</gene>
<dbReference type="EMBL" id="LGRX02019186">
    <property type="protein sequence ID" value="KAK3258886.1"/>
    <property type="molecule type" value="Genomic_DNA"/>
</dbReference>
<evidence type="ECO:0000256" key="13">
    <source>
        <dbReference type="ARBA" id="ARBA00025340"/>
    </source>
</evidence>
<dbReference type="Gene3D" id="1.20.5.3310">
    <property type="match status" value="1"/>
</dbReference>
<evidence type="ECO:0000256" key="12">
    <source>
        <dbReference type="ARBA" id="ARBA00023136"/>
    </source>
</evidence>
<feature type="compositionally biased region" description="Basic and acidic residues" evidence="14">
    <location>
        <begin position="212"/>
        <end position="221"/>
    </location>
</feature>
<keyword evidence="5" id="KW-0934">Plastid</keyword>
<proteinExistence type="predicted"/>
<dbReference type="GO" id="GO:0009535">
    <property type="term" value="C:chloroplast thylakoid membrane"/>
    <property type="evidence" value="ECO:0007669"/>
    <property type="project" value="UniProtKB-SubCell"/>
</dbReference>
<name>A0AAE0KS72_9CHLO</name>
<evidence type="ECO:0000256" key="8">
    <source>
        <dbReference type="ARBA" id="ARBA00022946"/>
    </source>
</evidence>
<evidence type="ECO:0008006" key="17">
    <source>
        <dbReference type="Google" id="ProtNLM"/>
    </source>
</evidence>
<keyword evidence="10" id="KW-0811">Translocation</keyword>
<evidence type="ECO:0000256" key="6">
    <source>
        <dbReference type="ARBA" id="ARBA00022692"/>
    </source>
</evidence>
<comment type="caution">
    <text evidence="15">The sequence shown here is derived from an EMBL/GenBank/DDBJ whole genome shotgun (WGS) entry which is preliminary data.</text>
</comment>
<feature type="region of interest" description="Disordered" evidence="14">
    <location>
        <begin position="157"/>
        <end position="246"/>
    </location>
</feature>
<keyword evidence="4" id="KW-0150">Chloroplast</keyword>
<feature type="compositionally biased region" description="Low complexity" evidence="14">
    <location>
        <begin position="222"/>
        <end position="233"/>
    </location>
</feature>
<keyword evidence="8" id="KW-0809">Transit peptide</keyword>
<dbReference type="InterPro" id="IPR003369">
    <property type="entry name" value="TatA/B/E"/>
</dbReference>
<evidence type="ECO:0000313" key="16">
    <source>
        <dbReference type="Proteomes" id="UP001190700"/>
    </source>
</evidence>
<keyword evidence="12" id="KW-0472">Membrane</keyword>
<keyword evidence="9" id="KW-1133">Transmembrane helix</keyword>
<keyword evidence="3" id="KW-0813">Transport</keyword>
<keyword evidence="16" id="KW-1185">Reference proteome</keyword>
<sequence>MRLTNAGGVIQSRATGSCRASAARVAPTASYNIKILGGKQKRVTVGFRNGSILGNKASLYLKSQSLSRCVRRPLALVTRASFFGVGAPEAFVIGVVALLVFGPKGLAEAAKSLGKTLRAFQPTIREIQEVSSDFRATLEDEIGLDEIRKEVQEVKNTLNPNAPYESTITPGPGPAASTSTAEAKAPPADGKAPPADGKAPPADGKAPPATTSKDKVTEDMKAASAAAAWGDQAPPAPPAEPEVAAKVAEVLETAESGKLPNLAELDKAVAEDSKTASKPSTPVTPGKQARAHVNAAAYNEVPGTISM</sequence>
<protein>
    <recommendedName>
        <fullName evidence="17">Sec-independent protein translocase protein TATB, chloroplastic</fullName>
    </recommendedName>
</protein>
<dbReference type="AlphaFoldDB" id="A0AAE0KS72"/>
<dbReference type="Pfam" id="PF02416">
    <property type="entry name" value="TatA_B_E"/>
    <property type="match status" value="1"/>
</dbReference>
<feature type="region of interest" description="Disordered" evidence="14">
    <location>
        <begin position="268"/>
        <end position="292"/>
    </location>
</feature>
<evidence type="ECO:0000256" key="9">
    <source>
        <dbReference type="ARBA" id="ARBA00022989"/>
    </source>
</evidence>
<evidence type="ECO:0000256" key="1">
    <source>
        <dbReference type="ARBA" id="ARBA00004167"/>
    </source>
</evidence>
<evidence type="ECO:0000256" key="11">
    <source>
        <dbReference type="ARBA" id="ARBA00023078"/>
    </source>
</evidence>
<dbReference type="GO" id="GO:0006886">
    <property type="term" value="P:intracellular protein transport"/>
    <property type="evidence" value="ECO:0007669"/>
    <property type="project" value="UniProtKB-ARBA"/>
</dbReference>
<evidence type="ECO:0000256" key="4">
    <source>
        <dbReference type="ARBA" id="ARBA00022528"/>
    </source>
</evidence>
<accession>A0AAE0KS72</accession>
<comment type="subcellular location">
    <subcellularLocation>
        <location evidence="1">Membrane</location>
        <topology evidence="1">Single-pass membrane protein</topology>
    </subcellularLocation>
    <subcellularLocation>
        <location evidence="2">Plastid</location>
        <location evidence="2">Chloroplast thylakoid membrane</location>
    </subcellularLocation>
</comment>
<evidence type="ECO:0000256" key="10">
    <source>
        <dbReference type="ARBA" id="ARBA00023010"/>
    </source>
</evidence>
<keyword evidence="6" id="KW-0812">Transmembrane</keyword>
<evidence type="ECO:0000256" key="7">
    <source>
        <dbReference type="ARBA" id="ARBA00022927"/>
    </source>
</evidence>
<keyword evidence="7" id="KW-0653">Protein transport</keyword>
<dbReference type="PANTHER" id="PTHR33162">
    <property type="entry name" value="SEC-INDEPENDENT PROTEIN TRANSLOCASE PROTEIN TATA, CHLOROPLASTIC"/>
    <property type="match status" value="1"/>
</dbReference>